<dbReference type="GO" id="GO:0005524">
    <property type="term" value="F:ATP binding"/>
    <property type="evidence" value="ECO:0007669"/>
    <property type="project" value="InterPro"/>
</dbReference>
<dbReference type="InterPro" id="IPR018163">
    <property type="entry name" value="Thr/Ala-tRNA-synth_IIc_edit"/>
</dbReference>
<keyword evidence="2" id="KW-0808">Transferase</keyword>
<dbReference type="SUPFAM" id="SSF52540">
    <property type="entry name" value="P-loop containing nucleoside triphosphate hydrolases"/>
    <property type="match status" value="1"/>
</dbReference>
<protein>
    <submittedName>
        <fullName evidence="2">Nucleoside kinase</fullName>
    </submittedName>
</protein>
<dbReference type="InterPro" id="IPR027417">
    <property type="entry name" value="P-loop_NTPase"/>
</dbReference>
<dbReference type="SUPFAM" id="SSF55186">
    <property type="entry name" value="ThrRS/AlaRS common domain"/>
    <property type="match status" value="1"/>
</dbReference>
<dbReference type="Proteomes" id="UP000823926">
    <property type="component" value="Unassembled WGS sequence"/>
</dbReference>
<evidence type="ECO:0000313" key="3">
    <source>
        <dbReference type="Proteomes" id="UP000823926"/>
    </source>
</evidence>
<sequence length="560" mass="63795">MTATDKTIQVYCENNRTSLYVQEGTTTGQILDMLALHTPSPVVACFADNHMKELSTRIYSPKNLRYVELASPDGMRVYARSLFFLLHKALLDCYPNAHLRILHTASRGYYGEIDGLEGPLTDEQVQTIKQRMRALVELDLPIVREKLLMEDIEKLYHSYGYEDKLALLGTRPQYFITVYNLGGLPGYFYGAMVVSTGALKVFDLQPFGDGFVLLMPRREDWTRVEPMCLEPKLFSVFQQNKEWADILQISDVGSLNSRVLEGEASQMIKVGEALQEKTLARIADTILERHDREGVKIVFVAGPSSSGKTTLSKRLSIQLRVLGLEPQTISLDDYFVDREHTPRDENGNYDFEALEAVDIEAFNSDLNRLFAGERVEMPKFRFTDGKRYYDGTTLQLSDRGILIVEGIHGLNPGLTPHVEEHLKFKIYASALTTLSLDNLSVISTTDNRLLRRIVRDSKYRGRSAYDTLKGWSSVRRGEDKYIFPYQEQADVMVNTALFFEISILKQYARPLLVQVPANTPEYAEALRLMKFLDYFVEIPDRELPPTSILREFLGGSSFSY</sequence>
<dbReference type="EMBL" id="DXHL01000008">
    <property type="protein sequence ID" value="HIW10228.1"/>
    <property type="molecule type" value="Genomic_DNA"/>
</dbReference>
<dbReference type="PANTHER" id="PTHR10285">
    <property type="entry name" value="URIDINE KINASE"/>
    <property type="match status" value="1"/>
</dbReference>
<dbReference type="AlphaFoldDB" id="A0A9D1QCY8"/>
<feature type="domain" description="Phosphoribulokinase/uridine kinase" evidence="1">
    <location>
        <begin position="298"/>
        <end position="494"/>
    </location>
</feature>
<keyword evidence="2" id="KW-0418">Kinase</keyword>
<reference evidence="2" key="1">
    <citation type="journal article" date="2021" name="PeerJ">
        <title>Extensive microbial diversity within the chicken gut microbiome revealed by metagenomics and culture.</title>
        <authorList>
            <person name="Gilroy R."/>
            <person name="Ravi A."/>
            <person name="Getino M."/>
            <person name="Pursley I."/>
            <person name="Horton D.L."/>
            <person name="Alikhan N.F."/>
            <person name="Baker D."/>
            <person name="Gharbi K."/>
            <person name="Hall N."/>
            <person name="Watson M."/>
            <person name="Adriaenssens E.M."/>
            <person name="Foster-Nyarko E."/>
            <person name="Jarju S."/>
            <person name="Secka A."/>
            <person name="Antonio M."/>
            <person name="Oren A."/>
            <person name="Chaudhuri R.R."/>
            <person name="La Ragione R."/>
            <person name="Hildebrand F."/>
            <person name="Pallen M.J."/>
        </authorList>
    </citation>
    <scope>NUCLEOTIDE SEQUENCE</scope>
    <source>
        <strain evidence="2">ChiBcec15-1070</strain>
    </source>
</reference>
<dbReference type="Gene3D" id="3.30.980.10">
    <property type="entry name" value="Threonyl-trna Synthetase, Chain A, domain 2"/>
    <property type="match status" value="1"/>
</dbReference>
<comment type="caution">
    <text evidence="2">The sequence shown here is derived from an EMBL/GenBank/DDBJ whole genome shotgun (WGS) entry which is preliminary data.</text>
</comment>
<accession>A0A9D1QCY8</accession>
<proteinExistence type="predicted"/>
<evidence type="ECO:0000259" key="1">
    <source>
        <dbReference type="Pfam" id="PF00485"/>
    </source>
</evidence>
<gene>
    <name evidence="2" type="ORF">H9888_01885</name>
</gene>
<dbReference type="GO" id="GO:0016301">
    <property type="term" value="F:kinase activity"/>
    <property type="evidence" value="ECO:0007669"/>
    <property type="project" value="UniProtKB-KW"/>
</dbReference>
<reference evidence="2" key="2">
    <citation type="submission" date="2021-04" db="EMBL/GenBank/DDBJ databases">
        <authorList>
            <person name="Gilroy R."/>
        </authorList>
    </citation>
    <scope>NUCLEOTIDE SEQUENCE</scope>
    <source>
        <strain evidence="2">ChiBcec15-1070</strain>
    </source>
</reference>
<dbReference type="Pfam" id="PF00485">
    <property type="entry name" value="PRK"/>
    <property type="match status" value="1"/>
</dbReference>
<evidence type="ECO:0000313" key="2">
    <source>
        <dbReference type="EMBL" id="HIW10228.1"/>
    </source>
</evidence>
<dbReference type="CDD" id="cd02028">
    <property type="entry name" value="UMPK_like"/>
    <property type="match status" value="1"/>
</dbReference>
<organism evidence="2 3">
    <name type="scientific">Candidatus Rikenella faecigallinarum</name>
    <dbReference type="NCBI Taxonomy" id="2838745"/>
    <lineage>
        <taxon>Bacteria</taxon>
        <taxon>Pseudomonadati</taxon>
        <taxon>Bacteroidota</taxon>
        <taxon>Bacteroidia</taxon>
        <taxon>Bacteroidales</taxon>
        <taxon>Rikenellaceae</taxon>
        <taxon>Rikenella</taxon>
    </lineage>
</organism>
<dbReference type="Gene3D" id="3.40.50.300">
    <property type="entry name" value="P-loop containing nucleotide triphosphate hydrolases"/>
    <property type="match status" value="1"/>
</dbReference>
<name>A0A9D1QCY8_9BACT</name>
<dbReference type="InterPro" id="IPR006083">
    <property type="entry name" value="PRK/URK"/>
</dbReference>